<dbReference type="Pfam" id="PF03895">
    <property type="entry name" value="YadA_anchor"/>
    <property type="match status" value="1"/>
</dbReference>
<comment type="similarity">
    <text evidence="3">Belongs to the autotransporter-2 (AT-2) (TC 1.B.40) family.</text>
</comment>
<feature type="domain" description="Trimeric autotransporter adhesin YadA-like C-terminal membrane anchor" evidence="11">
    <location>
        <begin position="385"/>
        <end position="443"/>
    </location>
</feature>
<dbReference type="GO" id="GO:0009279">
    <property type="term" value="C:cell outer membrane"/>
    <property type="evidence" value="ECO:0007669"/>
    <property type="project" value="UniProtKB-SubCell"/>
</dbReference>
<keyword evidence="6" id="KW-0812">Transmembrane</keyword>
<dbReference type="Proteomes" id="UP000231293">
    <property type="component" value="Unassembled WGS sequence"/>
</dbReference>
<dbReference type="SUPFAM" id="SSF101967">
    <property type="entry name" value="Adhesin YadA, collagen-binding domain"/>
    <property type="match status" value="1"/>
</dbReference>
<evidence type="ECO:0000256" key="7">
    <source>
        <dbReference type="ARBA" id="ARBA00022729"/>
    </source>
</evidence>
<protein>
    <recommendedName>
        <fullName evidence="15">Trimeric autotransporter adhesin YadA-like C-terminal membrane anchor domain-containing protein</fullName>
    </recommendedName>
</protein>
<evidence type="ECO:0000256" key="5">
    <source>
        <dbReference type="ARBA" id="ARBA00022452"/>
    </source>
</evidence>
<dbReference type="AlphaFoldDB" id="A0A2N9WUQ0"/>
<dbReference type="Gene3D" id="3.30.1300.30">
    <property type="entry name" value="GSPII I/J protein-like"/>
    <property type="match status" value="1"/>
</dbReference>
<comment type="subcellular location">
    <subcellularLocation>
        <location evidence="2">Cell outer membrane</location>
    </subcellularLocation>
    <subcellularLocation>
        <location evidence="1">Cell surface</location>
    </subcellularLocation>
</comment>
<evidence type="ECO:0000256" key="10">
    <source>
        <dbReference type="ARBA" id="ARBA00023237"/>
    </source>
</evidence>
<reference evidence="13 14" key="1">
    <citation type="journal article" date="2017" name="MBio">
        <title>Type VI secretion-mediated competition in the bee gut microbiome.</title>
        <authorList>
            <person name="Steele M.I."/>
            <person name="Kwong W.K."/>
            <person name="Powell J.E."/>
            <person name="Whiteley M."/>
            <person name="Moran N.A."/>
        </authorList>
    </citation>
    <scope>NUCLEOTIDE SEQUENCE [LARGE SCALE GENOMIC DNA]</scope>
    <source>
        <strain evidence="13 14">App2-2</strain>
    </source>
</reference>
<dbReference type="InterPro" id="IPR005594">
    <property type="entry name" value="YadA_C"/>
</dbReference>
<accession>A0A2N9WUQ0</accession>
<dbReference type="GO" id="GO:0015031">
    <property type="term" value="P:protein transport"/>
    <property type="evidence" value="ECO:0007669"/>
    <property type="project" value="UniProtKB-KW"/>
</dbReference>
<evidence type="ECO:0000313" key="14">
    <source>
        <dbReference type="Proteomes" id="UP000231293"/>
    </source>
</evidence>
<evidence type="ECO:0000256" key="1">
    <source>
        <dbReference type="ARBA" id="ARBA00004241"/>
    </source>
</evidence>
<gene>
    <name evidence="13" type="ORF">BGI32_04665</name>
</gene>
<evidence type="ECO:0000259" key="12">
    <source>
        <dbReference type="Pfam" id="PF05662"/>
    </source>
</evidence>
<evidence type="ECO:0000256" key="9">
    <source>
        <dbReference type="ARBA" id="ARBA00023136"/>
    </source>
</evidence>
<keyword evidence="4" id="KW-0813">Transport</keyword>
<sequence length="443" mass="45294">MNIAYAEGGGGNGSDAGISGCSIRTGTGIKGEVIVPEIGNSYCKFSLTDDVLNKINSSQDVADTAKTTADNALKSAHNALNAANEAKNMVSKSKTTNSAGNNIKVNSSTNADGSTNYEITTADNVSFNSVTSNSIQTGSVIIDRQKTDAGGHTIIQGVGNGSVAAGSTEAVNGGQLWQVQQEAQEAAAKAKTTISSGNNIKVNSSTNADGSTNYEVATADDMNLNSVTSNSIQAGSVIIDHQNADANGHTIIQGVGNGSVAAGSTQVVNGGQLWQVQQEATNEINKIKTGQSGLVLTDGKTTTIDKSGTSSVINISGANGDRILTGVANGVNPNDAVNVSQLRDYQVQNSSRLNALNNKIDHNRKVSSQGIASVAAMSIEYPEQEPGHVATGFGFGTYDGENAIGWGINYLATTGKTKVYGGVAQAFGSGTRAVGKVGISFVF</sequence>
<keyword evidence="10" id="KW-0998">Cell outer membrane</keyword>
<feature type="domain" description="Trimeric autotransporter adhesin YadA-like stalk" evidence="12">
    <location>
        <begin position="325"/>
        <end position="360"/>
    </location>
</feature>
<dbReference type="SUPFAM" id="SSF54523">
    <property type="entry name" value="Pili subunits"/>
    <property type="match status" value="1"/>
</dbReference>
<dbReference type="RefSeq" id="WP_180297546.1">
    <property type="nucleotide sequence ID" value="NZ_MDVB01000054.1"/>
</dbReference>
<dbReference type="Pfam" id="PF05662">
    <property type="entry name" value="YadA_stalk"/>
    <property type="match status" value="3"/>
</dbReference>
<keyword evidence="5" id="KW-1134">Transmembrane beta strand</keyword>
<evidence type="ECO:0000256" key="3">
    <source>
        <dbReference type="ARBA" id="ARBA00005848"/>
    </source>
</evidence>
<dbReference type="GO" id="GO:0009986">
    <property type="term" value="C:cell surface"/>
    <property type="evidence" value="ECO:0007669"/>
    <property type="project" value="UniProtKB-SubCell"/>
</dbReference>
<keyword evidence="7" id="KW-0732">Signal</keyword>
<name>A0A2N9WUQ0_9NEIS</name>
<evidence type="ECO:0008006" key="15">
    <source>
        <dbReference type="Google" id="ProtNLM"/>
    </source>
</evidence>
<evidence type="ECO:0000256" key="4">
    <source>
        <dbReference type="ARBA" id="ARBA00022448"/>
    </source>
</evidence>
<keyword evidence="8" id="KW-0653">Protein transport</keyword>
<evidence type="ECO:0000256" key="8">
    <source>
        <dbReference type="ARBA" id="ARBA00022927"/>
    </source>
</evidence>
<organism evidence="13 14">
    <name type="scientific">Snodgrassella alvi</name>
    <dbReference type="NCBI Taxonomy" id="1196083"/>
    <lineage>
        <taxon>Bacteria</taxon>
        <taxon>Pseudomonadati</taxon>
        <taxon>Pseudomonadota</taxon>
        <taxon>Betaproteobacteria</taxon>
        <taxon>Neisseriales</taxon>
        <taxon>Neisseriaceae</taxon>
        <taxon>Snodgrassella</taxon>
    </lineage>
</organism>
<evidence type="ECO:0000259" key="11">
    <source>
        <dbReference type="Pfam" id="PF03895"/>
    </source>
</evidence>
<evidence type="ECO:0000256" key="2">
    <source>
        <dbReference type="ARBA" id="ARBA00004442"/>
    </source>
</evidence>
<feature type="domain" description="Trimeric autotransporter adhesin YadA-like stalk" evidence="12">
    <location>
        <begin position="155"/>
        <end position="197"/>
    </location>
</feature>
<feature type="domain" description="Trimeric autotransporter adhesin YadA-like stalk" evidence="12">
    <location>
        <begin position="252"/>
        <end position="292"/>
    </location>
</feature>
<keyword evidence="9" id="KW-0472">Membrane</keyword>
<dbReference type="Gene3D" id="2.150.10.10">
    <property type="entry name" value="Serralysin-like metalloprotease, C-terminal"/>
    <property type="match status" value="2"/>
</dbReference>
<evidence type="ECO:0000256" key="6">
    <source>
        <dbReference type="ARBA" id="ARBA00022692"/>
    </source>
</evidence>
<dbReference type="EMBL" id="MDVB01000054">
    <property type="protein sequence ID" value="PIT16430.1"/>
    <property type="molecule type" value="Genomic_DNA"/>
</dbReference>
<evidence type="ECO:0000313" key="13">
    <source>
        <dbReference type="EMBL" id="PIT16430.1"/>
    </source>
</evidence>
<dbReference type="InterPro" id="IPR011049">
    <property type="entry name" value="Serralysin-like_metalloprot_C"/>
</dbReference>
<dbReference type="InterPro" id="IPR045584">
    <property type="entry name" value="Pilin-like"/>
</dbReference>
<dbReference type="InterPro" id="IPR008635">
    <property type="entry name" value="Coiled_stalk_dom"/>
</dbReference>
<proteinExistence type="inferred from homology"/>
<comment type="caution">
    <text evidence="13">The sequence shown here is derived from an EMBL/GenBank/DDBJ whole genome shotgun (WGS) entry which is preliminary data.</text>
</comment>